<evidence type="ECO:0000313" key="5">
    <source>
        <dbReference type="Proteomes" id="UP000318422"/>
    </source>
</evidence>
<dbReference type="InterPro" id="IPR036568">
    <property type="entry name" value="GGCT-like_sf"/>
</dbReference>
<proteinExistence type="predicted"/>
<dbReference type="Proteomes" id="UP000318422">
    <property type="component" value="Unassembled WGS sequence"/>
</dbReference>
<organism evidence="4 5">
    <name type="scientific">Zoogloea ramigera</name>
    <dbReference type="NCBI Taxonomy" id="350"/>
    <lineage>
        <taxon>Bacteria</taxon>
        <taxon>Pseudomonadati</taxon>
        <taxon>Pseudomonadota</taxon>
        <taxon>Betaproteobacteria</taxon>
        <taxon>Rhodocyclales</taxon>
        <taxon>Zoogloeaceae</taxon>
        <taxon>Zoogloea</taxon>
    </lineage>
</organism>
<dbReference type="PANTHER" id="PTHR31544">
    <property type="entry name" value="AIG2-LIKE PROTEIN D"/>
    <property type="match status" value="1"/>
</dbReference>
<dbReference type="InterPro" id="IPR045038">
    <property type="entry name" value="AIG2-like"/>
</dbReference>
<evidence type="ECO:0000256" key="2">
    <source>
        <dbReference type="ARBA" id="ARBA00030602"/>
    </source>
</evidence>
<dbReference type="Gene3D" id="3.10.490.10">
    <property type="entry name" value="Gamma-glutamyl cyclotransferase-like"/>
    <property type="match status" value="1"/>
</dbReference>
<dbReference type="RefSeq" id="WP_141354461.1">
    <property type="nucleotide sequence ID" value="NZ_BJNV01000074.1"/>
</dbReference>
<dbReference type="SUPFAM" id="SSF110857">
    <property type="entry name" value="Gamma-glutamyl cyclotransferase-like"/>
    <property type="match status" value="1"/>
</dbReference>
<protein>
    <recommendedName>
        <fullName evidence="2">Putative gamma-glutamylcyclotransferase</fullName>
    </recommendedName>
</protein>
<evidence type="ECO:0000313" key="4">
    <source>
        <dbReference type="EMBL" id="GEC97294.1"/>
    </source>
</evidence>
<sequence>MPDHCFTYGSLMCDDIMGAVCAAAPLSPLPARLAGFRRAPVIGVEYPGMVPAADGLVEGVLYLDLPATAWPRLDAFEGDEYQRSEVEVELADGRRLAAWTYVFKPEYAARLGEGEWDFQRFLETGKARFEALYMGFDVLGREG</sequence>
<reference evidence="4 5" key="1">
    <citation type="submission" date="2019-06" db="EMBL/GenBank/DDBJ databases">
        <title>Whole genome shotgun sequence of Zoogloea ramigera NBRC 15342.</title>
        <authorList>
            <person name="Hosoyama A."/>
            <person name="Uohara A."/>
            <person name="Ohji S."/>
            <person name="Ichikawa N."/>
        </authorList>
    </citation>
    <scope>NUCLEOTIDE SEQUENCE [LARGE SCALE GENOMIC DNA]</scope>
    <source>
        <strain evidence="4 5">NBRC 15342</strain>
    </source>
</reference>
<dbReference type="GO" id="GO:0016740">
    <property type="term" value="F:transferase activity"/>
    <property type="evidence" value="ECO:0007669"/>
    <property type="project" value="UniProtKB-KW"/>
</dbReference>
<dbReference type="Pfam" id="PF06094">
    <property type="entry name" value="GGACT"/>
    <property type="match status" value="1"/>
</dbReference>
<accession>A0A4Y4D0M6</accession>
<feature type="domain" description="Gamma-glutamylcyclotransferase AIG2-like" evidence="3">
    <location>
        <begin position="5"/>
        <end position="117"/>
    </location>
</feature>
<keyword evidence="5" id="KW-1185">Reference proteome</keyword>
<name>A0A4Y4D0M6_ZOORA</name>
<dbReference type="OrthoDB" id="279154at2"/>
<comment type="caution">
    <text evidence="4">The sequence shown here is derived from an EMBL/GenBank/DDBJ whole genome shotgun (WGS) entry which is preliminary data.</text>
</comment>
<dbReference type="PANTHER" id="PTHR31544:SF2">
    <property type="entry name" value="AIG2-LIKE PROTEIN D"/>
    <property type="match status" value="1"/>
</dbReference>
<evidence type="ECO:0000259" key="3">
    <source>
        <dbReference type="Pfam" id="PF06094"/>
    </source>
</evidence>
<keyword evidence="1" id="KW-0808">Transferase</keyword>
<dbReference type="InterPro" id="IPR013024">
    <property type="entry name" value="GGCT-like"/>
</dbReference>
<gene>
    <name evidence="4" type="ORF">ZRA01_33670</name>
</gene>
<dbReference type="CDD" id="cd06661">
    <property type="entry name" value="GGCT_like"/>
    <property type="match status" value="1"/>
</dbReference>
<dbReference type="InterPro" id="IPR009288">
    <property type="entry name" value="AIG2-like_dom"/>
</dbReference>
<evidence type="ECO:0000256" key="1">
    <source>
        <dbReference type="ARBA" id="ARBA00022679"/>
    </source>
</evidence>
<dbReference type="AlphaFoldDB" id="A0A4Y4D0M6"/>
<dbReference type="EMBL" id="BJNV01000074">
    <property type="protein sequence ID" value="GEC97294.1"/>
    <property type="molecule type" value="Genomic_DNA"/>
</dbReference>